<name>A0A8X7X202_POLSE</name>
<dbReference type="InterPro" id="IPR019465">
    <property type="entry name" value="Cog5"/>
</dbReference>
<feature type="compositionally biased region" description="Polar residues" evidence="1">
    <location>
        <begin position="385"/>
        <end position="395"/>
    </location>
</feature>
<proteinExistence type="predicted"/>
<accession>A0A8X7X202</accession>
<sequence>MPTGNAGYKFDERTQDINENLDHFVTKLKLQDGHADILYTFWNAITHILSVEFQKAANASSFLKQALEGEYPKLLRLYNDLWKRVQQYSQSIQGTVNASGNSDLPPELPSGEMETPDIFMQKKQDYDPEKALKGSLQPYEAAYLSKSLSRLFDPINLVFPSGGRNPPSSDEIESIIKTIASELNVASVDPNLSYAVAKNVAKTIQLFCVKSEQLMILSLMSNAVQPLLNSVSDSVEAIIITMHQEDFSGSLSSSSSPDVPCSLYMKELQGFIARVMTDYFRHFECADFIYDNTEAIAQRAIELFIRNACLLRPLGEGGKMRLAADFAQMFPTSTPTSTARRSQLMGGRVRKTVGKHWSELQHSPEDPLEPLHLLSNDREPVSRWIQANPSQQPFQDGSDPFGAAQSHYLSKGRP</sequence>
<feature type="non-terminal residue" evidence="3">
    <location>
        <position position="414"/>
    </location>
</feature>
<reference evidence="3 4" key="1">
    <citation type="journal article" date="2021" name="Cell">
        <title>Tracing the genetic footprints of vertebrate landing in non-teleost ray-finned fishes.</title>
        <authorList>
            <person name="Bi X."/>
            <person name="Wang K."/>
            <person name="Yang L."/>
            <person name="Pan H."/>
            <person name="Jiang H."/>
            <person name="Wei Q."/>
            <person name="Fang M."/>
            <person name="Yu H."/>
            <person name="Zhu C."/>
            <person name="Cai Y."/>
            <person name="He Y."/>
            <person name="Gan X."/>
            <person name="Zeng H."/>
            <person name="Yu D."/>
            <person name="Zhu Y."/>
            <person name="Jiang H."/>
            <person name="Qiu Q."/>
            <person name="Yang H."/>
            <person name="Zhang Y.E."/>
            <person name="Wang W."/>
            <person name="Zhu M."/>
            <person name="He S."/>
            <person name="Zhang G."/>
        </authorList>
    </citation>
    <scope>NUCLEOTIDE SEQUENCE [LARGE SCALE GENOMIC DNA]</scope>
    <source>
        <strain evidence="3">Bchr_013</strain>
    </source>
</reference>
<evidence type="ECO:0000259" key="2">
    <source>
        <dbReference type="Pfam" id="PF20649"/>
    </source>
</evidence>
<keyword evidence="4" id="KW-1185">Reference proteome</keyword>
<evidence type="ECO:0000256" key="1">
    <source>
        <dbReference type="SAM" id="MobiDB-lite"/>
    </source>
</evidence>
<gene>
    <name evidence="3" type="primary">Cog5_1</name>
    <name evidence="3" type="ORF">GTO96_0021433</name>
</gene>
<dbReference type="GO" id="GO:0017119">
    <property type="term" value="C:Golgi transport complex"/>
    <property type="evidence" value="ECO:0007669"/>
    <property type="project" value="InterPro"/>
</dbReference>
<protein>
    <submittedName>
        <fullName evidence="3">COG5 protein</fullName>
    </submittedName>
</protein>
<evidence type="ECO:0000313" key="4">
    <source>
        <dbReference type="Proteomes" id="UP000886611"/>
    </source>
</evidence>
<comment type="caution">
    <text evidence="3">The sequence shown here is derived from an EMBL/GenBank/DDBJ whole genome shotgun (WGS) entry which is preliminary data.</text>
</comment>
<dbReference type="PANTHER" id="PTHR13228">
    <property type="entry name" value="CONSERVED OLIGOMERIC GOLGI COMPLEX COMPONENT 5"/>
    <property type="match status" value="1"/>
</dbReference>
<organism evidence="3 4">
    <name type="scientific">Polypterus senegalus</name>
    <name type="common">Senegal bichir</name>
    <dbReference type="NCBI Taxonomy" id="55291"/>
    <lineage>
        <taxon>Eukaryota</taxon>
        <taxon>Metazoa</taxon>
        <taxon>Chordata</taxon>
        <taxon>Craniata</taxon>
        <taxon>Vertebrata</taxon>
        <taxon>Euteleostomi</taxon>
        <taxon>Actinopterygii</taxon>
        <taxon>Polypteriformes</taxon>
        <taxon>Polypteridae</taxon>
        <taxon>Polypterus</taxon>
    </lineage>
</organism>
<evidence type="ECO:0000313" key="3">
    <source>
        <dbReference type="EMBL" id="KAG2459953.1"/>
    </source>
</evidence>
<dbReference type="GO" id="GO:0006891">
    <property type="term" value="P:intra-Golgi vesicle-mediated transport"/>
    <property type="evidence" value="ECO:0007669"/>
    <property type="project" value="InterPro"/>
</dbReference>
<feature type="non-terminal residue" evidence="3">
    <location>
        <position position="1"/>
    </location>
</feature>
<dbReference type="Pfam" id="PF20649">
    <property type="entry name" value="COG5_C"/>
    <property type="match status" value="1"/>
</dbReference>
<dbReference type="PANTHER" id="PTHR13228:SF3">
    <property type="entry name" value="CONSERVED OLIGOMERIC GOLGI COMPLEX SUBUNIT 5"/>
    <property type="match status" value="1"/>
</dbReference>
<dbReference type="InterPro" id="IPR048485">
    <property type="entry name" value="COG5_helical"/>
</dbReference>
<feature type="domain" description="Conserved oligomeric Golgi complex subunit 5 helical" evidence="2">
    <location>
        <begin position="25"/>
        <end position="82"/>
    </location>
</feature>
<dbReference type="EMBL" id="JAATIS010005064">
    <property type="protein sequence ID" value="KAG2459953.1"/>
    <property type="molecule type" value="Genomic_DNA"/>
</dbReference>
<dbReference type="AlphaFoldDB" id="A0A8X7X202"/>
<dbReference type="Proteomes" id="UP000886611">
    <property type="component" value="Unassembled WGS sequence"/>
</dbReference>
<feature type="region of interest" description="Disordered" evidence="1">
    <location>
        <begin position="380"/>
        <end position="414"/>
    </location>
</feature>